<dbReference type="GO" id="GO:0016791">
    <property type="term" value="F:phosphatase activity"/>
    <property type="evidence" value="ECO:0007669"/>
    <property type="project" value="TreeGrafter"/>
</dbReference>
<organism evidence="1 2">
    <name type="scientific">Candidatus Blautia faecavium</name>
    <dbReference type="NCBI Taxonomy" id="2838487"/>
    <lineage>
        <taxon>Bacteria</taxon>
        <taxon>Bacillati</taxon>
        <taxon>Bacillota</taxon>
        <taxon>Clostridia</taxon>
        <taxon>Lachnospirales</taxon>
        <taxon>Lachnospiraceae</taxon>
        <taxon>Blautia</taxon>
    </lineage>
</organism>
<dbReference type="SFLD" id="SFLDG01140">
    <property type="entry name" value="C2.B:_Phosphomannomutase_and_P"/>
    <property type="match status" value="1"/>
</dbReference>
<dbReference type="SFLD" id="SFLDS00003">
    <property type="entry name" value="Haloacid_Dehalogenase"/>
    <property type="match status" value="1"/>
</dbReference>
<protein>
    <submittedName>
        <fullName evidence="1">HAD family hydrolase</fullName>
    </submittedName>
</protein>
<dbReference type="EMBL" id="DWYZ01000159">
    <property type="protein sequence ID" value="HJB28840.1"/>
    <property type="molecule type" value="Genomic_DNA"/>
</dbReference>
<dbReference type="Gene3D" id="3.40.50.1000">
    <property type="entry name" value="HAD superfamily/HAD-like"/>
    <property type="match status" value="1"/>
</dbReference>
<dbReference type="PANTHER" id="PTHR10000:SF8">
    <property type="entry name" value="HAD SUPERFAMILY HYDROLASE-LIKE, TYPE 3"/>
    <property type="match status" value="1"/>
</dbReference>
<dbReference type="Gene3D" id="3.30.1240.10">
    <property type="match status" value="1"/>
</dbReference>
<dbReference type="AlphaFoldDB" id="A0A9D2LSK1"/>
<dbReference type="PANTHER" id="PTHR10000">
    <property type="entry name" value="PHOSPHOSERINE PHOSPHATASE"/>
    <property type="match status" value="1"/>
</dbReference>
<dbReference type="Proteomes" id="UP000823842">
    <property type="component" value="Unassembled WGS sequence"/>
</dbReference>
<dbReference type="GO" id="GO:0005829">
    <property type="term" value="C:cytosol"/>
    <property type="evidence" value="ECO:0007669"/>
    <property type="project" value="TreeGrafter"/>
</dbReference>
<dbReference type="SUPFAM" id="SSF56784">
    <property type="entry name" value="HAD-like"/>
    <property type="match status" value="1"/>
</dbReference>
<reference evidence="1" key="2">
    <citation type="submission" date="2021-04" db="EMBL/GenBank/DDBJ databases">
        <authorList>
            <person name="Gilroy R."/>
        </authorList>
    </citation>
    <scope>NUCLEOTIDE SEQUENCE</scope>
    <source>
        <strain evidence="1">ChiSjej1B19-5720</strain>
    </source>
</reference>
<comment type="caution">
    <text evidence="1">The sequence shown here is derived from an EMBL/GenBank/DDBJ whole genome shotgun (WGS) entry which is preliminary data.</text>
</comment>
<gene>
    <name evidence="1" type="ORF">IAA06_08610</name>
</gene>
<reference evidence="1" key="1">
    <citation type="journal article" date="2021" name="PeerJ">
        <title>Extensive microbial diversity within the chicken gut microbiome revealed by metagenomics and culture.</title>
        <authorList>
            <person name="Gilroy R."/>
            <person name="Ravi A."/>
            <person name="Getino M."/>
            <person name="Pursley I."/>
            <person name="Horton D.L."/>
            <person name="Alikhan N.F."/>
            <person name="Baker D."/>
            <person name="Gharbi K."/>
            <person name="Hall N."/>
            <person name="Watson M."/>
            <person name="Adriaenssens E.M."/>
            <person name="Foster-Nyarko E."/>
            <person name="Jarju S."/>
            <person name="Secka A."/>
            <person name="Antonio M."/>
            <person name="Oren A."/>
            <person name="Chaudhuri R.R."/>
            <person name="La Ragione R."/>
            <person name="Hildebrand F."/>
            <person name="Pallen M.J."/>
        </authorList>
    </citation>
    <scope>NUCLEOTIDE SEQUENCE</scope>
    <source>
        <strain evidence="1">ChiSjej1B19-5720</strain>
    </source>
</reference>
<dbReference type="GO" id="GO:0000287">
    <property type="term" value="F:magnesium ion binding"/>
    <property type="evidence" value="ECO:0007669"/>
    <property type="project" value="TreeGrafter"/>
</dbReference>
<accession>A0A9D2LSK1</accession>
<dbReference type="Pfam" id="PF08282">
    <property type="entry name" value="Hydrolase_3"/>
    <property type="match status" value="1"/>
</dbReference>
<dbReference type="NCBIfam" id="TIGR01484">
    <property type="entry name" value="HAD-SF-IIB"/>
    <property type="match status" value="1"/>
</dbReference>
<dbReference type="NCBIfam" id="TIGR00099">
    <property type="entry name" value="Cof-subfamily"/>
    <property type="match status" value="1"/>
</dbReference>
<dbReference type="InterPro" id="IPR036412">
    <property type="entry name" value="HAD-like_sf"/>
</dbReference>
<evidence type="ECO:0000313" key="1">
    <source>
        <dbReference type="EMBL" id="HJB28840.1"/>
    </source>
</evidence>
<keyword evidence="1" id="KW-0378">Hydrolase</keyword>
<name>A0A9D2LSK1_9FIRM</name>
<dbReference type="InterPro" id="IPR006379">
    <property type="entry name" value="HAD-SF_hydro_IIB"/>
</dbReference>
<evidence type="ECO:0000313" key="2">
    <source>
        <dbReference type="Proteomes" id="UP000823842"/>
    </source>
</evidence>
<dbReference type="InterPro" id="IPR000150">
    <property type="entry name" value="Cof"/>
</dbReference>
<dbReference type="InterPro" id="IPR023214">
    <property type="entry name" value="HAD_sf"/>
</dbReference>
<dbReference type="PROSITE" id="PS01229">
    <property type="entry name" value="COF_2"/>
    <property type="match status" value="1"/>
</dbReference>
<proteinExistence type="predicted"/>
<dbReference type="CDD" id="cd07516">
    <property type="entry name" value="HAD_Pase"/>
    <property type="match status" value="1"/>
</dbReference>
<sequence length="276" mass="30913">MTPRLITIDLDGTLLRNDCTISPVTREVILDCMKNTDTIFVPCTGRSYKNSRFVLKDFPTFPYYINANGTTLTEGPSETLLHASVLPLETGCQVYSAAKEYQTFIEIYHGLTAYDSAVGRENLRKSACEEDYIEQLLYTNTHLEDLDDFVLKEKRPISKFHIVCVDPKEKTQLKDRLSHLPGVFPISTTPFNIEICCNGWSKREGLKKLCEILQISSEEIAAIGDSENDYEMIQWAGCGIAMGNADEKVKNAAQYVTGSNEEDGIVQALRYLGVLG</sequence>